<keyword evidence="1" id="KW-0378">Hydrolase</keyword>
<dbReference type="GO" id="GO:0004180">
    <property type="term" value="F:carboxypeptidase activity"/>
    <property type="evidence" value="ECO:0007669"/>
    <property type="project" value="UniProtKB-KW"/>
</dbReference>
<dbReference type="Proteomes" id="UP000295709">
    <property type="component" value="Unassembled WGS sequence"/>
</dbReference>
<evidence type="ECO:0000313" key="3">
    <source>
        <dbReference type="Proteomes" id="UP000269375"/>
    </source>
</evidence>
<dbReference type="RefSeq" id="WP_123261642.1">
    <property type="nucleotide sequence ID" value="NZ_RJTX01000001.1"/>
</dbReference>
<protein>
    <submittedName>
        <fullName evidence="1">Carboxypeptidase regulatory-like domain-containing protein</fullName>
    </submittedName>
</protein>
<keyword evidence="1" id="KW-0121">Carboxypeptidase</keyword>
<dbReference type="EMBL" id="RJTX01000001">
    <property type="protein sequence ID" value="ROH99937.1"/>
    <property type="molecule type" value="Genomic_DNA"/>
</dbReference>
<gene>
    <name evidence="2" type="ORF">BCF50_0906</name>
    <name evidence="1" type="ORF">EGI05_03340</name>
</gene>
<proteinExistence type="predicted"/>
<dbReference type="EMBL" id="SOQW01000001">
    <property type="protein sequence ID" value="TDX95130.1"/>
    <property type="molecule type" value="Genomic_DNA"/>
</dbReference>
<evidence type="ECO:0000313" key="2">
    <source>
        <dbReference type="EMBL" id="TDX95130.1"/>
    </source>
</evidence>
<organism evidence="1 3">
    <name type="scientific">Chryseobacterium daecheongense</name>
    <dbReference type="NCBI Taxonomy" id="192389"/>
    <lineage>
        <taxon>Bacteria</taxon>
        <taxon>Pseudomonadati</taxon>
        <taxon>Bacteroidota</taxon>
        <taxon>Flavobacteriia</taxon>
        <taxon>Flavobacteriales</taxon>
        <taxon>Weeksellaceae</taxon>
        <taxon>Chryseobacterium group</taxon>
        <taxon>Chryseobacterium</taxon>
    </lineage>
</organism>
<comment type="caution">
    <text evidence="1">The sequence shown here is derived from an EMBL/GenBank/DDBJ whole genome shotgun (WGS) entry which is preliminary data.</text>
</comment>
<evidence type="ECO:0000313" key="4">
    <source>
        <dbReference type="Proteomes" id="UP000295709"/>
    </source>
</evidence>
<dbReference type="Proteomes" id="UP000269375">
    <property type="component" value="Unassembled WGS sequence"/>
</dbReference>
<evidence type="ECO:0000313" key="1">
    <source>
        <dbReference type="EMBL" id="ROH99937.1"/>
    </source>
</evidence>
<dbReference type="AlphaFoldDB" id="A0A3N0W4E3"/>
<dbReference type="OrthoDB" id="908824at2"/>
<sequence length="933" mass="106904">MLQDLLKKIILVFLIPLSAILISAQDHSGISMEVRNESKADKSNIVDLIVVVKNENPNTSFKGNITIDVPTGFRSILNNRIEVDLKAGENIFLPVKILINNDAPYGEANLKISLTDLQNRSVAQKVLVHNVAENNMLRIAPENSLIHINNSNDSIEVRARVSNMGNKKQNVTVVFKIPEATQENFFVEKKGSIGVHRDSVFVFRFMPSNKIIKSSQFAVNIVGFRDPDKEIFGNASVSVQNVSSVQHYQDLQINPFSNYTKNSITASYRSIGRDIDMYQITGSGGFNLPAGYVFIRGNIYTVNNQRDPIVNNTYVSYRRENNEFTVGNISKLLELSLFGRGAEYAFTSSDRDKKLEVGFVDQSFSLIERNSFLKNGYGFYARGIIGAQNASKNMAGTYIFRDDPYDKAKHHVFGTDLTHTFNENWKLNTKLYGGLSFYESINKVKPSLAIESQYSGLIDKTNLNGNYFYSTDYYPGNRRGILQIQQNFSRNIFRDYYLYANITVSNFSPKFYFYNTDLKSNSTRLDFGLNFPKKGNLSFGMGYQYQEERSNTYNTFFNIAGTQESKQLKAQRLTEYTAWISPDRKHSSMLSIEAGFVRYPDFSSPEYQMKISGNYNYKWFNLSYIYQYGSYFLSEYAFSKMLNENSPYKKLSVSAFFNKGFFKEKINLTSGLAYTDDALYGRSPSGFVNLKYTKERYGIFLNSSWYHYSLNNLKNNLFTIEAGFTFNLQPKTLDPGKKSNIKAFAYYDRNNNNVYDEGDQAAEDYLVMINNISFKTDHEGNIIYTRIPYGKYTLKQVIQQGWYYDDMEFEVSSHQHYLEIPLHQNGTVHGKVTYEFNAKTALDFEPKIEGIVFNIYQQDKLIQHLFTDDNGEFISFLPSGSYRISINANSLPLNTFCEQAYTDVDIQAGKITQAQPFIIKVKEKNIRVKKFGN</sequence>
<keyword evidence="4" id="KW-1185">Reference proteome</keyword>
<accession>A0A3N0W4E3</accession>
<reference evidence="1 3" key="1">
    <citation type="submission" date="2018-11" db="EMBL/GenBank/DDBJ databases">
        <title>Proposal to divide the Flavobacteriaceae and reorganize its genera based on Amino Acid Identity values calculated from whole genome sequences.</title>
        <authorList>
            <person name="Nicholson A.C."/>
            <person name="Gulvik C.A."/>
            <person name="Whitney A.M."/>
            <person name="Humrighouse B.W."/>
            <person name="Bell M."/>
            <person name="Holmes B."/>
            <person name="Steigerwalt A."/>
            <person name="Villarma A."/>
            <person name="Sheth M."/>
            <person name="Batra D."/>
            <person name="Pryor J."/>
            <person name="Bernardet J.-F."/>
            <person name="Hugo C."/>
            <person name="Kampfer P."/>
            <person name="Newman J."/>
            <person name="Mcquiston J.R."/>
        </authorList>
    </citation>
    <scope>NUCLEOTIDE SEQUENCE [LARGE SCALE GENOMIC DNA]</scope>
    <source>
        <strain evidence="1 3">DSM 15235</strain>
    </source>
</reference>
<name>A0A3N0W4E3_9FLAO</name>
<reference evidence="2 4" key="2">
    <citation type="submission" date="2019-03" db="EMBL/GenBank/DDBJ databases">
        <title>Genomic Encyclopedia of Archaeal and Bacterial Type Strains, Phase II (KMG-II): from individual species to whole genera.</title>
        <authorList>
            <person name="Goeker M."/>
        </authorList>
    </citation>
    <scope>NUCLEOTIDE SEQUENCE [LARGE SCALE GENOMIC DNA]</scope>
    <source>
        <strain evidence="2 4">DSM 15235</strain>
    </source>
</reference>
<keyword evidence="1" id="KW-0645">Protease</keyword>